<dbReference type="InterPro" id="IPR048770">
    <property type="entry name" value="SoFic-like_C"/>
</dbReference>
<evidence type="ECO:0000259" key="4">
    <source>
        <dbReference type="PROSITE" id="PS51459"/>
    </source>
</evidence>
<accession>A0A840SHZ2</accession>
<dbReference type="PIRSF" id="PIRSF038925">
    <property type="entry name" value="AMP-prot_trans"/>
    <property type="match status" value="1"/>
</dbReference>
<evidence type="ECO:0000313" key="8">
    <source>
        <dbReference type="Proteomes" id="UP000593591"/>
    </source>
</evidence>
<dbReference type="SUPFAM" id="SSF46785">
    <property type="entry name" value="Winged helix' DNA-binding domain"/>
    <property type="match status" value="1"/>
</dbReference>
<evidence type="ECO:0000313" key="6">
    <source>
        <dbReference type="EMBL" id="QOS41057.1"/>
    </source>
</evidence>
<dbReference type="InterPro" id="IPR025758">
    <property type="entry name" value="Fic/DOC_N"/>
</dbReference>
<sequence>MTKLPYNIDFDDIQILKALNNANHKLGQLNGAINLLPNPYVIFNAITLGEAKESSEIENIVTTFDEIFKEMSYSKTNPASKEVLNYRQAMLKGYNLVKENGFLSVNHIIQIHHIVEPEAGDLRKLPGTVIMNTKTGETLHTPPQNYEEISDYLTNLEKYINIKDLEDTDAILKMAVIHFQFESIHPFYDGNGRTGRMINILYLTLAKKLDIPILYLSKYINQNRKKYYELLNSTQQDLSKIKDFVLFMIQGVYEMSDFTLNFINSFMKTMNDASSLIKERCPKIYSQELVEHLFFDFYTKNEFLCEKLGISRNTSSKYLHELTEAGILIEEKVGKTKLYKNAFLYKLIRLW</sequence>
<dbReference type="EMBL" id="JACHFR010000002">
    <property type="protein sequence ID" value="MBB5219031.1"/>
    <property type="molecule type" value="Genomic_DNA"/>
</dbReference>
<dbReference type="RefSeq" id="WP_184652468.1">
    <property type="nucleotide sequence ID" value="NZ_JACHFR010000002.1"/>
</dbReference>
<dbReference type="AlphaFoldDB" id="A0A840SHZ2"/>
<evidence type="ECO:0000256" key="1">
    <source>
        <dbReference type="PIRSR" id="PIRSR038925-1"/>
    </source>
</evidence>
<organism evidence="5 7">
    <name type="scientific">Treponema rectale</name>
    <dbReference type="NCBI Taxonomy" id="744512"/>
    <lineage>
        <taxon>Bacteria</taxon>
        <taxon>Pseudomonadati</taxon>
        <taxon>Spirochaetota</taxon>
        <taxon>Spirochaetia</taxon>
        <taxon>Spirochaetales</taxon>
        <taxon>Treponemataceae</taxon>
        <taxon>Treponema</taxon>
    </lineage>
</organism>
<feature type="binding site" evidence="1">
    <location>
        <position position="58"/>
    </location>
    <ligand>
        <name>ATP</name>
        <dbReference type="ChEBI" id="CHEBI:30616"/>
    </ligand>
</feature>
<evidence type="ECO:0000313" key="7">
    <source>
        <dbReference type="Proteomes" id="UP000578697"/>
    </source>
</evidence>
<dbReference type="Gene3D" id="1.10.3290.10">
    <property type="entry name" value="Fido-like domain"/>
    <property type="match status" value="1"/>
</dbReference>
<dbReference type="Pfam" id="PF21248">
    <property type="entry name" value="SoFic-like_C"/>
    <property type="match status" value="1"/>
</dbReference>
<dbReference type="InterPro" id="IPR011991">
    <property type="entry name" value="ArsR-like_HTH"/>
</dbReference>
<protein>
    <submittedName>
        <fullName evidence="5">Fic family protein</fullName>
    </submittedName>
</protein>
<dbReference type="Proteomes" id="UP000593591">
    <property type="component" value="Chromosome"/>
</dbReference>
<dbReference type="GO" id="GO:0006355">
    <property type="term" value="P:regulation of DNA-templated transcription"/>
    <property type="evidence" value="ECO:0007669"/>
    <property type="project" value="UniProtKB-ARBA"/>
</dbReference>
<dbReference type="PROSITE" id="PS51459">
    <property type="entry name" value="FIDO"/>
    <property type="match status" value="1"/>
</dbReference>
<dbReference type="Pfam" id="PF13784">
    <property type="entry name" value="Fic_N"/>
    <property type="match status" value="1"/>
</dbReference>
<evidence type="ECO:0000256" key="3">
    <source>
        <dbReference type="PIRSR" id="PIRSR640198-2"/>
    </source>
</evidence>
<dbReference type="CDD" id="cd00090">
    <property type="entry name" value="HTH_ARSR"/>
    <property type="match status" value="1"/>
</dbReference>
<feature type="binding site" evidence="1">
    <location>
        <position position="227"/>
    </location>
    <ligand>
        <name>ATP</name>
        <dbReference type="ChEBI" id="CHEBI:30616"/>
    </ligand>
</feature>
<gene>
    <name evidence="6" type="ORF">DYE49_11620</name>
    <name evidence="5" type="ORF">HNP77_001400</name>
</gene>
<dbReference type="GO" id="GO:0005524">
    <property type="term" value="F:ATP binding"/>
    <property type="evidence" value="ECO:0007669"/>
    <property type="project" value="UniProtKB-KW"/>
</dbReference>
<feature type="binding site" evidence="3">
    <location>
        <begin position="189"/>
        <end position="196"/>
    </location>
    <ligand>
        <name>ATP</name>
        <dbReference type="ChEBI" id="CHEBI:30616"/>
    </ligand>
</feature>
<dbReference type="SUPFAM" id="SSF140931">
    <property type="entry name" value="Fic-like"/>
    <property type="match status" value="1"/>
</dbReference>
<dbReference type="PANTHER" id="PTHR13504">
    <property type="entry name" value="FIDO DOMAIN-CONTAINING PROTEIN DDB_G0283145"/>
    <property type="match status" value="1"/>
</dbReference>
<feature type="binding site" evidence="3">
    <location>
        <begin position="227"/>
        <end position="228"/>
    </location>
    <ligand>
        <name>ATP</name>
        <dbReference type="ChEBI" id="CHEBI:30616"/>
    </ligand>
</feature>
<dbReference type="KEGG" id="trc:DYE49_11620"/>
<dbReference type="PANTHER" id="PTHR13504:SF35">
    <property type="entry name" value="PROTEIN ADENYLYLTRANSFERASE SOFIC"/>
    <property type="match status" value="1"/>
</dbReference>
<dbReference type="EMBL" id="CP031517">
    <property type="protein sequence ID" value="QOS41057.1"/>
    <property type="molecule type" value="Genomic_DNA"/>
</dbReference>
<evidence type="ECO:0000313" key="5">
    <source>
        <dbReference type="EMBL" id="MBB5219031.1"/>
    </source>
</evidence>
<feature type="binding site" evidence="1">
    <location>
        <position position="185"/>
    </location>
    <ligand>
        <name>ATP</name>
        <dbReference type="ChEBI" id="CHEBI:30616"/>
    </ligand>
</feature>
<feature type="active site" evidence="2">
    <location>
        <position position="185"/>
    </location>
</feature>
<feature type="binding site" evidence="1">
    <location>
        <begin position="190"/>
        <end position="196"/>
    </location>
    <ligand>
        <name>ATP</name>
        <dbReference type="ChEBI" id="CHEBI:30616"/>
    </ligand>
</feature>
<keyword evidence="1" id="KW-0067">ATP-binding</keyword>
<dbReference type="Pfam" id="PF02661">
    <property type="entry name" value="Fic"/>
    <property type="match status" value="1"/>
</dbReference>
<dbReference type="Proteomes" id="UP000578697">
    <property type="component" value="Unassembled WGS sequence"/>
</dbReference>
<dbReference type="InterPro" id="IPR036388">
    <property type="entry name" value="WH-like_DNA-bd_sf"/>
</dbReference>
<keyword evidence="1" id="KW-0547">Nucleotide-binding</keyword>
<evidence type="ECO:0000256" key="2">
    <source>
        <dbReference type="PIRSR" id="PIRSR640198-1"/>
    </source>
</evidence>
<proteinExistence type="predicted"/>
<dbReference type="InterPro" id="IPR026287">
    <property type="entry name" value="SoFic-like"/>
</dbReference>
<reference evidence="6 8" key="1">
    <citation type="submission" date="2018-08" db="EMBL/GenBank/DDBJ databases">
        <title>The first complete genome of Treponema rectale (CHPAT), a commensal spirochete of the bovine rectum.</title>
        <authorList>
            <person name="Staton G.J."/>
            <person name="Clegg S.R."/>
            <person name="Carter S.D."/>
            <person name="Radford A.D."/>
            <person name="Darby A."/>
            <person name="Hall N."/>
            <person name="Birtles R.J."/>
            <person name="Evans N.J."/>
        </authorList>
    </citation>
    <scope>NUCLEOTIDE SEQUENCE [LARGE SCALE GENOMIC DNA]</scope>
    <source>
        <strain evidence="6 8">CHPA</strain>
    </source>
</reference>
<dbReference type="InterPro" id="IPR036390">
    <property type="entry name" value="WH_DNA-bd_sf"/>
</dbReference>
<dbReference type="InterPro" id="IPR036597">
    <property type="entry name" value="Fido-like_dom_sf"/>
</dbReference>
<dbReference type="Gene3D" id="1.10.10.10">
    <property type="entry name" value="Winged helix-like DNA-binding domain superfamily/Winged helix DNA-binding domain"/>
    <property type="match status" value="1"/>
</dbReference>
<name>A0A840SHZ2_9SPIR</name>
<reference evidence="5 7" key="2">
    <citation type="submission" date="2020-08" db="EMBL/GenBank/DDBJ databases">
        <title>Genomic Encyclopedia of Type Strains, Phase IV (KMG-IV): sequencing the most valuable type-strain genomes for metagenomic binning, comparative biology and taxonomic classification.</title>
        <authorList>
            <person name="Goeker M."/>
        </authorList>
    </citation>
    <scope>NUCLEOTIDE SEQUENCE [LARGE SCALE GENOMIC DNA]</scope>
    <source>
        <strain evidence="5 7">DSM 103679</strain>
    </source>
</reference>
<feature type="domain" description="Fido" evidence="4">
    <location>
        <begin position="103"/>
        <end position="250"/>
    </location>
</feature>
<dbReference type="InterPro" id="IPR040198">
    <property type="entry name" value="Fido_containing"/>
</dbReference>
<keyword evidence="7" id="KW-1185">Reference proteome</keyword>
<dbReference type="InterPro" id="IPR003812">
    <property type="entry name" value="Fido"/>
</dbReference>